<dbReference type="AlphaFoldDB" id="A0A183DZZ4"/>
<organism evidence="3">
    <name type="scientific">Gongylonema pulchrum</name>
    <dbReference type="NCBI Taxonomy" id="637853"/>
    <lineage>
        <taxon>Eukaryota</taxon>
        <taxon>Metazoa</taxon>
        <taxon>Ecdysozoa</taxon>
        <taxon>Nematoda</taxon>
        <taxon>Chromadorea</taxon>
        <taxon>Rhabditida</taxon>
        <taxon>Spirurina</taxon>
        <taxon>Spiruromorpha</taxon>
        <taxon>Spiruroidea</taxon>
        <taxon>Gongylonematidae</taxon>
        <taxon>Gongylonema</taxon>
    </lineage>
</organism>
<protein>
    <submittedName>
        <fullName evidence="1 3">Uncharacterized protein</fullName>
    </submittedName>
</protein>
<proteinExistence type="predicted"/>
<evidence type="ECO:0000313" key="3">
    <source>
        <dbReference type="WBParaSite" id="GPUH_0001430401-mRNA-1"/>
    </source>
</evidence>
<keyword evidence="2" id="KW-1185">Reference proteome</keyword>
<dbReference type="EMBL" id="UYRT01081093">
    <property type="protein sequence ID" value="VDN23899.1"/>
    <property type="molecule type" value="Genomic_DNA"/>
</dbReference>
<accession>A0A183DZZ4</accession>
<sequence length="140" mass="15446">MCSAKTLMITTTCSLISAKGSARSLNCFQSVDIENRLCGLDVNKLDRVPVDFSASEGPTIITDLHEIAEILLCGESRAVYQDQSKIYGLAPCAIYRAERWFHQNADQKKAERMLLGTGGKDGSAVRLHIAKSFLPLLLWQ</sequence>
<name>A0A183DZZ4_9BILA</name>
<evidence type="ECO:0000313" key="2">
    <source>
        <dbReference type="Proteomes" id="UP000271098"/>
    </source>
</evidence>
<evidence type="ECO:0000313" key="1">
    <source>
        <dbReference type="EMBL" id="VDN23899.1"/>
    </source>
</evidence>
<reference evidence="1 2" key="2">
    <citation type="submission" date="2018-11" db="EMBL/GenBank/DDBJ databases">
        <authorList>
            <consortium name="Pathogen Informatics"/>
        </authorList>
    </citation>
    <scope>NUCLEOTIDE SEQUENCE [LARGE SCALE GENOMIC DNA]</scope>
</reference>
<dbReference type="WBParaSite" id="GPUH_0001430401-mRNA-1">
    <property type="protein sequence ID" value="GPUH_0001430401-mRNA-1"/>
    <property type="gene ID" value="GPUH_0001430401"/>
</dbReference>
<reference evidence="3" key="1">
    <citation type="submission" date="2016-06" db="UniProtKB">
        <authorList>
            <consortium name="WormBaseParasite"/>
        </authorList>
    </citation>
    <scope>IDENTIFICATION</scope>
</reference>
<dbReference type="OrthoDB" id="5790219at2759"/>
<dbReference type="Proteomes" id="UP000271098">
    <property type="component" value="Unassembled WGS sequence"/>
</dbReference>
<gene>
    <name evidence="1" type="ORF">GPUH_LOCUS14285</name>
</gene>